<reference evidence="10 11" key="1">
    <citation type="journal article" date="2016" name="Genome Biol. Evol.">
        <title>Divergent and convergent evolution of fungal pathogenicity.</title>
        <authorList>
            <person name="Shang Y."/>
            <person name="Xiao G."/>
            <person name="Zheng P."/>
            <person name="Cen K."/>
            <person name="Zhan S."/>
            <person name="Wang C."/>
        </authorList>
    </citation>
    <scope>NUCLEOTIDE SEQUENCE [LARGE SCALE GENOMIC DNA]</scope>
    <source>
        <strain evidence="10 11">ARSEF 7405</strain>
    </source>
</reference>
<dbReference type="PROSITE" id="PS00218">
    <property type="entry name" value="AMINO_ACID_PERMEASE_1"/>
    <property type="match status" value="1"/>
</dbReference>
<dbReference type="InterPro" id="IPR004841">
    <property type="entry name" value="AA-permease/SLC12A_dom"/>
</dbReference>
<dbReference type="GO" id="GO:0015171">
    <property type="term" value="F:amino acid transmembrane transporter activity"/>
    <property type="evidence" value="ECO:0007669"/>
    <property type="project" value="TreeGrafter"/>
</dbReference>
<dbReference type="OrthoDB" id="3900342at2759"/>
<dbReference type="PIRSF" id="PIRSF006060">
    <property type="entry name" value="AA_transporter"/>
    <property type="match status" value="1"/>
</dbReference>
<keyword evidence="11" id="KW-1185">Reference proteome</keyword>
<feature type="transmembrane region" description="Helical" evidence="8">
    <location>
        <begin position="113"/>
        <end position="135"/>
    </location>
</feature>
<keyword evidence="2" id="KW-0813">Transport</keyword>
<comment type="caution">
    <text evidence="10">The sequence shown here is derived from an EMBL/GenBank/DDBJ whole genome shotgun (WGS) entry which is preliminary data.</text>
</comment>
<feature type="transmembrane region" description="Helical" evidence="8">
    <location>
        <begin position="364"/>
        <end position="382"/>
    </location>
</feature>
<feature type="transmembrane region" description="Helical" evidence="8">
    <location>
        <begin position="436"/>
        <end position="461"/>
    </location>
</feature>
<evidence type="ECO:0000259" key="9">
    <source>
        <dbReference type="Pfam" id="PF00324"/>
    </source>
</evidence>
<evidence type="ECO:0000313" key="11">
    <source>
        <dbReference type="Proteomes" id="UP000242877"/>
    </source>
</evidence>
<keyword evidence="6 8" id="KW-0472">Membrane</keyword>
<evidence type="ECO:0000256" key="6">
    <source>
        <dbReference type="ARBA" id="ARBA00023136"/>
    </source>
</evidence>
<evidence type="ECO:0000256" key="7">
    <source>
        <dbReference type="SAM" id="MobiDB-lite"/>
    </source>
</evidence>
<sequence>MGLLEEELDAGNAASDKKNDDYDISDESDDVSEKQGLAQSLSSRHLLMFSVGATIGMGFWLGTGSILRSGGPAAIFLGFCLAGIIAFTVNQAVGELAILYPLPSAFPQWTLKLVDVTPAFTCGWAYWFCAVVTLANELQSCNTVLQYWTDAVPTAAWISIFIVVLFIIAVSAVEVFGEVEVILSAVKLFWIAVVIISFIVISAGGAPNHHKTGFEYWNSMPFTNGFKGFLSVMATCITSMSGTEIVGLAAAEAKNPKASVGRAVNSTWIRLTVFYVMGALMVSITVSPMNEKIFGGSGTDGSPFVIAYREANLPGLAHAMNAIIFVSVISSGNGQAYTGTRTLVGMANLGLAPKFLAKCDRRGVPWFAAIATFVVGGGLSYLNVSNSGGTVFSWFSSLTSLCILWVWGTIFICHLRFRAAWKAQGRTPQELPWRTVFWPYGTVIGLTLCVLLIVVQFYLAIWPLHKPTTAENFFATFISIVVLVVLFCLAKLWFRGPLFKRAKDIDLVTGMVEYGPDEEDTEASGAQHEGKRLRLRKFAKSLKR</sequence>
<proteinExistence type="predicted"/>
<feature type="transmembrane region" description="Helical" evidence="8">
    <location>
        <begin position="268"/>
        <end position="286"/>
    </location>
</feature>
<gene>
    <name evidence="10" type="ORF">AAP_04204</name>
</gene>
<feature type="region of interest" description="Disordered" evidence="7">
    <location>
        <begin position="1"/>
        <end position="31"/>
    </location>
</feature>
<protein>
    <submittedName>
        <fullName evidence="10">Amino acid/polyamine transporter I</fullName>
    </submittedName>
</protein>
<feature type="transmembrane region" description="Helical" evidence="8">
    <location>
        <begin position="188"/>
        <end position="206"/>
    </location>
</feature>
<dbReference type="EMBL" id="AZGZ01000019">
    <property type="protein sequence ID" value="KZZ89853.1"/>
    <property type="molecule type" value="Genomic_DNA"/>
</dbReference>
<dbReference type="Gene3D" id="1.20.1740.10">
    <property type="entry name" value="Amino acid/polyamine transporter I"/>
    <property type="match status" value="1"/>
</dbReference>
<dbReference type="InterPro" id="IPR050524">
    <property type="entry name" value="APC_YAT"/>
</dbReference>
<keyword evidence="4" id="KW-0029">Amino-acid transport</keyword>
<keyword evidence="5 8" id="KW-1133">Transmembrane helix</keyword>
<dbReference type="Pfam" id="PF00324">
    <property type="entry name" value="AA_permease"/>
    <property type="match status" value="1"/>
</dbReference>
<dbReference type="PANTHER" id="PTHR43341">
    <property type="entry name" value="AMINO ACID PERMEASE"/>
    <property type="match status" value="1"/>
</dbReference>
<evidence type="ECO:0000256" key="2">
    <source>
        <dbReference type="ARBA" id="ARBA00022448"/>
    </source>
</evidence>
<evidence type="ECO:0000256" key="3">
    <source>
        <dbReference type="ARBA" id="ARBA00022692"/>
    </source>
</evidence>
<feature type="transmembrane region" description="Helical" evidence="8">
    <location>
        <begin position="155"/>
        <end position="176"/>
    </location>
</feature>
<evidence type="ECO:0000256" key="1">
    <source>
        <dbReference type="ARBA" id="ARBA00004141"/>
    </source>
</evidence>
<comment type="subcellular location">
    <subcellularLocation>
        <location evidence="1">Membrane</location>
        <topology evidence="1">Multi-pass membrane protein</topology>
    </subcellularLocation>
</comment>
<evidence type="ECO:0000256" key="4">
    <source>
        <dbReference type="ARBA" id="ARBA00022970"/>
    </source>
</evidence>
<dbReference type="GO" id="GO:0016020">
    <property type="term" value="C:membrane"/>
    <property type="evidence" value="ECO:0007669"/>
    <property type="project" value="UniProtKB-SubCell"/>
</dbReference>
<evidence type="ECO:0000256" key="8">
    <source>
        <dbReference type="SAM" id="Phobius"/>
    </source>
</evidence>
<name>A0A162I819_9EURO</name>
<feature type="domain" description="Amino acid permease/ SLC12A" evidence="9">
    <location>
        <begin position="45"/>
        <end position="495"/>
    </location>
</feature>
<organism evidence="10 11">
    <name type="scientific">Ascosphaera apis ARSEF 7405</name>
    <dbReference type="NCBI Taxonomy" id="392613"/>
    <lineage>
        <taxon>Eukaryota</taxon>
        <taxon>Fungi</taxon>
        <taxon>Dikarya</taxon>
        <taxon>Ascomycota</taxon>
        <taxon>Pezizomycotina</taxon>
        <taxon>Eurotiomycetes</taxon>
        <taxon>Eurotiomycetidae</taxon>
        <taxon>Onygenales</taxon>
        <taxon>Ascosphaeraceae</taxon>
        <taxon>Ascosphaera</taxon>
    </lineage>
</organism>
<keyword evidence="3 8" id="KW-0812">Transmembrane</keyword>
<dbReference type="FunFam" id="1.20.1740.10:FF:000001">
    <property type="entry name" value="Amino acid permease"/>
    <property type="match status" value="1"/>
</dbReference>
<dbReference type="PANTHER" id="PTHR43341:SF37">
    <property type="entry name" value="AMINO ACID TRANSPORTER (EUROFUNG)"/>
    <property type="match status" value="1"/>
</dbReference>
<dbReference type="Proteomes" id="UP000242877">
    <property type="component" value="Unassembled WGS sequence"/>
</dbReference>
<feature type="transmembrane region" description="Helical" evidence="8">
    <location>
        <begin position="46"/>
        <end position="67"/>
    </location>
</feature>
<evidence type="ECO:0000256" key="5">
    <source>
        <dbReference type="ARBA" id="ARBA00022989"/>
    </source>
</evidence>
<feature type="transmembrane region" description="Helical" evidence="8">
    <location>
        <begin position="394"/>
        <end position="415"/>
    </location>
</feature>
<dbReference type="VEuPathDB" id="FungiDB:AAP_04204"/>
<feature type="transmembrane region" description="Helical" evidence="8">
    <location>
        <begin position="73"/>
        <end position="93"/>
    </location>
</feature>
<dbReference type="InterPro" id="IPR004840">
    <property type="entry name" value="Amino_acid_permease_CS"/>
</dbReference>
<dbReference type="AlphaFoldDB" id="A0A162I819"/>
<evidence type="ECO:0000313" key="10">
    <source>
        <dbReference type="EMBL" id="KZZ89853.1"/>
    </source>
</evidence>
<accession>A0A162I819</accession>
<feature type="transmembrane region" description="Helical" evidence="8">
    <location>
        <begin position="473"/>
        <end position="494"/>
    </location>
</feature>